<dbReference type="UniPathway" id="UPA00214"/>
<reference evidence="11 12" key="1">
    <citation type="submission" date="2014-03" db="EMBL/GenBank/DDBJ databases">
        <title>Bradyrhizobium valentinum sp. nov., isolated from effective nodules of Lupinus mariae-josephae, a lupine endemic of basic-lime soils in Eastern Spain.</title>
        <authorList>
            <person name="Duran D."/>
            <person name="Rey L."/>
            <person name="Navarro A."/>
            <person name="Busquets A."/>
            <person name="Imperial J."/>
            <person name="Ruiz-Argueso T."/>
        </authorList>
    </citation>
    <scope>NUCLEOTIDE SEQUENCE [LARGE SCALE GENOMIC DNA]</scope>
    <source>
        <strain evidence="11 12">LmjM3</strain>
    </source>
</reference>
<keyword evidence="12" id="KW-1185">Reference proteome</keyword>
<evidence type="ECO:0000256" key="9">
    <source>
        <dbReference type="RuleBase" id="RU366046"/>
    </source>
</evidence>
<evidence type="ECO:0000256" key="5">
    <source>
        <dbReference type="ARBA" id="ARBA00013189"/>
    </source>
</evidence>
<comment type="caution">
    <text evidence="11">The sequence shown here is derived from an EMBL/GenBank/DDBJ whole genome shotgun (WGS) entry which is preliminary data.</text>
</comment>
<comment type="subunit">
    <text evidence="9">Homodimer.</text>
</comment>
<protein>
    <recommendedName>
        <fullName evidence="6 9">UDP-glucose 4-epimerase</fullName>
        <ecNumber evidence="5 9">5.1.3.2</ecNumber>
    </recommendedName>
</protein>
<evidence type="ECO:0000256" key="2">
    <source>
        <dbReference type="ARBA" id="ARBA00001911"/>
    </source>
</evidence>
<evidence type="ECO:0000259" key="10">
    <source>
        <dbReference type="Pfam" id="PF16363"/>
    </source>
</evidence>
<feature type="domain" description="NAD(P)-binding" evidence="10">
    <location>
        <begin position="3"/>
        <end position="321"/>
    </location>
</feature>
<dbReference type="STRING" id="1518501.CQ10_29460"/>
<comment type="similarity">
    <text evidence="4 9">Belongs to the NAD(P)-dependent epimerase/dehydratase family.</text>
</comment>
<evidence type="ECO:0000256" key="1">
    <source>
        <dbReference type="ARBA" id="ARBA00000083"/>
    </source>
</evidence>
<dbReference type="PANTHER" id="PTHR43725:SF47">
    <property type="entry name" value="UDP-GLUCOSE 4-EPIMERASE"/>
    <property type="match status" value="1"/>
</dbReference>
<dbReference type="Proteomes" id="UP000051913">
    <property type="component" value="Unassembled WGS sequence"/>
</dbReference>
<evidence type="ECO:0000256" key="7">
    <source>
        <dbReference type="ARBA" id="ARBA00023027"/>
    </source>
</evidence>
<dbReference type="NCBIfam" id="NF007956">
    <property type="entry name" value="PRK10675.1"/>
    <property type="match status" value="1"/>
</dbReference>
<dbReference type="Gene3D" id="3.40.50.720">
    <property type="entry name" value="NAD(P)-binding Rossmann-like Domain"/>
    <property type="match status" value="1"/>
</dbReference>
<dbReference type="InterPro" id="IPR016040">
    <property type="entry name" value="NAD(P)-bd_dom"/>
</dbReference>
<dbReference type="CDD" id="cd05247">
    <property type="entry name" value="UDP_G4E_1_SDR_e"/>
    <property type="match status" value="1"/>
</dbReference>
<comment type="cofactor">
    <cofactor evidence="2 9">
        <name>NAD(+)</name>
        <dbReference type="ChEBI" id="CHEBI:57540"/>
    </cofactor>
</comment>
<dbReference type="GO" id="GO:0006012">
    <property type="term" value="P:galactose metabolic process"/>
    <property type="evidence" value="ECO:0007669"/>
    <property type="project" value="UniProtKB-UniPathway"/>
</dbReference>
<dbReference type="InterPro" id="IPR036291">
    <property type="entry name" value="NAD(P)-bd_dom_sf"/>
</dbReference>
<keyword evidence="8 9" id="KW-0413">Isomerase</keyword>
<evidence type="ECO:0000313" key="12">
    <source>
        <dbReference type="Proteomes" id="UP000051913"/>
    </source>
</evidence>
<name>A0A0R3LKT0_9BRAD</name>
<dbReference type="NCBIfam" id="TIGR01179">
    <property type="entry name" value="galE"/>
    <property type="match status" value="1"/>
</dbReference>
<evidence type="ECO:0000256" key="3">
    <source>
        <dbReference type="ARBA" id="ARBA00004947"/>
    </source>
</evidence>
<dbReference type="GO" id="GO:0005829">
    <property type="term" value="C:cytosol"/>
    <property type="evidence" value="ECO:0007669"/>
    <property type="project" value="TreeGrafter"/>
</dbReference>
<keyword evidence="7 9" id="KW-0520">NAD</keyword>
<dbReference type="PANTHER" id="PTHR43725">
    <property type="entry name" value="UDP-GLUCOSE 4-EPIMERASE"/>
    <property type="match status" value="1"/>
</dbReference>
<dbReference type="Pfam" id="PF16363">
    <property type="entry name" value="GDP_Man_Dehyd"/>
    <property type="match status" value="1"/>
</dbReference>
<dbReference type="PRINTS" id="PR01713">
    <property type="entry name" value="NUCEPIMERASE"/>
</dbReference>
<dbReference type="EMBL" id="LLXX01000080">
    <property type="protein sequence ID" value="KRR08346.1"/>
    <property type="molecule type" value="Genomic_DNA"/>
</dbReference>
<evidence type="ECO:0000313" key="11">
    <source>
        <dbReference type="EMBL" id="KRR08346.1"/>
    </source>
</evidence>
<sequence>MILLTGGAGYIGSHVSVALLDAGLDVVAVDNLSNSNEASLQRVQTICGRSLVFRHADICNEEAIYEILRAYEVTAVIHLAGFKAVGDSNVRPMTYYENNVLGTMRLVSAMTRTSVKTLVFSSSATVYGTPMYLPLDEKHPVGPTNPYGRTKLFIEEMLKDLYRSDESWRIGILRYFNPVGAHESGLIGEDPLGVPNNLLPFVAQVAIGKREKLHIWGNDYDTSDGTAIRDFIHVVDLASGHLSALSYLKQPGVLTVNLGTGNGSSVLEVVRTFEVVSGRPIPYVIDERRVGDVAICYADPTLAKRLLGWTSRRSLTQMCADHWRWQMKNPNGYRGTQILKVREQSQPVH</sequence>
<evidence type="ECO:0000256" key="8">
    <source>
        <dbReference type="ARBA" id="ARBA00023235"/>
    </source>
</evidence>
<proteinExistence type="inferred from homology"/>
<dbReference type="RefSeq" id="WP_057850651.1">
    <property type="nucleotide sequence ID" value="NZ_LLXX01000080.1"/>
</dbReference>
<organism evidence="11 12">
    <name type="scientific">Bradyrhizobium valentinum</name>
    <dbReference type="NCBI Taxonomy" id="1518501"/>
    <lineage>
        <taxon>Bacteria</taxon>
        <taxon>Pseudomonadati</taxon>
        <taxon>Pseudomonadota</taxon>
        <taxon>Alphaproteobacteria</taxon>
        <taxon>Hyphomicrobiales</taxon>
        <taxon>Nitrobacteraceae</taxon>
        <taxon>Bradyrhizobium</taxon>
    </lineage>
</organism>
<keyword evidence="9" id="KW-0119">Carbohydrate metabolism</keyword>
<dbReference type="EC" id="5.1.3.2" evidence="5 9"/>
<dbReference type="Gene3D" id="3.90.25.10">
    <property type="entry name" value="UDP-galactose 4-epimerase, domain 1"/>
    <property type="match status" value="1"/>
</dbReference>
<dbReference type="SUPFAM" id="SSF51735">
    <property type="entry name" value="NAD(P)-binding Rossmann-fold domains"/>
    <property type="match status" value="1"/>
</dbReference>
<dbReference type="InterPro" id="IPR005886">
    <property type="entry name" value="UDP_G4E"/>
</dbReference>
<dbReference type="AlphaFoldDB" id="A0A0R3LKT0"/>
<comment type="catalytic activity">
    <reaction evidence="1 9">
        <text>UDP-alpha-D-glucose = UDP-alpha-D-galactose</text>
        <dbReference type="Rhea" id="RHEA:22168"/>
        <dbReference type="ChEBI" id="CHEBI:58885"/>
        <dbReference type="ChEBI" id="CHEBI:66914"/>
        <dbReference type="EC" id="5.1.3.2"/>
    </reaction>
</comment>
<dbReference type="GO" id="GO:0003978">
    <property type="term" value="F:UDP-glucose 4-epimerase activity"/>
    <property type="evidence" value="ECO:0007669"/>
    <property type="project" value="UniProtKB-UniRule"/>
</dbReference>
<evidence type="ECO:0000256" key="6">
    <source>
        <dbReference type="ARBA" id="ARBA00018569"/>
    </source>
</evidence>
<accession>A0A0R3LKT0</accession>
<gene>
    <name evidence="11" type="ORF">CP49_40600</name>
</gene>
<evidence type="ECO:0000256" key="4">
    <source>
        <dbReference type="ARBA" id="ARBA00007637"/>
    </source>
</evidence>
<comment type="pathway">
    <text evidence="3 9">Carbohydrate metabolism; galactose metabolism.</text>
</comment>